<feature type="transmembrane region" description="Helical" evidence="9">
    <location>
        <begin position="311"/>
        <end position="329"/>
    </location>
</feature>
<comment type="caution">
    <text evidence="11">The sequence shown here is derived from an EMBL/GenBank/DDBJ whole genome shotgun (WGS) entry which is preliminary data.</text>
</comment>
<evidence type="ECO:0000256" key="7">
    <source>
        <dbReference type="RuleBase" id="RU000688"/>
    </source>
</evidence>
<evidence type="ECO:0000256" key="2">
    <source>
        <dbReference type="ARBA" id="ARBA00022475"/>
    </source>
</evidence>
<comment type="similarity">
    <text evidence="7">Belongs to the G-protein coupled receptor 1 family.</text>
</comment>
<evidence type="ECO:0000256" key="1">
    <source>
        <dbReference type="ARBA" id="ARBA00004651"/>
    </source>
</evidence>
<proteinExistence type="inferred from homology"/>
<sequence>MKERFIGVTSEAETTLAPRLLCFTVVLHPSGSAGFLRPSESALHSHHPPTSLRFRLSPPVHRCRPGSSSPWLCLGLYLSQPHRSQSGSWHFLTPSVPPWAFVLMALLGVNPWLLPLSSTLLLLLTSSPPWLLPLPTPRHSPELPHSPEPPFSRAFLGLLQVGALWRSSSSGWSDEMAHRGNMNTSSIYGTFGRLFPNNFSLWEHLQKNWTTHGLTPFSIDFLFAGHEPDTIVLMVMYMISFVTGLVGNIMALWVLTRRRNRLSGASATRRLLVNLAVCDMMVVCVCMPVNLGHQVYNAWVFGDFLCRAVPFVQAVSVSASVLSLAVISLNRYYSVHSPLHARSFFTARRMICMIAVVWIVSSALCLPLFFMNTTKTLSLLDGLHTVTVCVESWSKVKLRQGYNFLLFCALYGFPVVFNLVICFLTCWKLSRSGTSSISDPNQLALTSSTSRLKTRKRIAKMVFALVLLFTFSWLPLYAVDIWIDSHIPSSPDRHDEMSNVEHHWILQSRPFAQWLGLTNSSLNPLCYCFVGNLYRSARRFRESYREKISSVMSLTNKSSMRNSASKIQQRNSGSSGRFASETRRDTVFRLTRSKSLSATTVCESI</sequence>
<evidence type="ECO:0000256" key="8">
    <source>
        <dbReference type="SAM" id="MobiDB-lite"/>
    </source>
</evidence>
<evidence type="ECO:0000256" key="6">
    <source>
        <dbReference type="ARBA" id="ARBA00023170"/>
    </source>
</evidence>
<comment type="subcellular location">
    <subcellularLocation>
        <location evidence="1">Cell membrane</location>
        <topology evidence="1">Multi-pass membrane protein</topology>
    </subcellularLocation>
</comment>
<dbReference type="GO" id="GO:0005886">
    <property type="term" value="C:plasma membrane"/>
    <property type="evidence" value="ECO:0007669"/>
    <property type="project" value="UniProtKB-SubCell"/>
</dbReference>
<dbReference type="Proteomes" id="UP000281406">
    <property type="component" value="Unassembled WGS sequence"/>
</dbReference>
<dbReference type="GO" id="GO:0032870">
    <property type="term" value="P:cellular response to hormone stimulus"/>
    <property type="evidence" value="ECO:0007669"/>
    <property type="project" value="TreeGrafter"/>
</dbReference>
<dbReference type="GO" id="GO:0042277">
    <property type="term" value="F:peptide binding"/>
    <property type="evidence" value="ECO:0007669"/>
    <property type="project" value="TreeGrafter"/>
</dbReference>
<keyword evidence="7" id="KW-0297">G-protein coupled receptor</keyword>
<keyword evidence="6 7" id="KW-0675">Receptor</keyword>
<keyword evidence="2" id="KW-1003">Cell membrane</keyword>
<evidence type="ECO:0000259" key="10">
    <source>
        <dbReference type="PROSITE" id="PS50262"/>
    </source>
</evidence>
<protein>
    <submittedName>
        <fullName evidence="11">Neuropeptide SIFamide receptor</fullName>
    </submittedName>
</protein>
<reference evidence="11 12" key="1">
    <citation type="submission" date="2018-10" db="EMBL/GenBank/DDBJ databases">
        <title>Genome assembly for a Yunnan-Guizhou Plateau 3E fish, Anabarilius grahami (Regan), and its evolutionary and genetic applications.</title>
        <authorList>
            <person name="Jiang W."/>
        </authorList>
    </citation>
    <scope>NUCLEOTIDE SEQUENCE [LARGE SCALE GENOMIC DNA]</scope>
    <source>
        <strain evidence="11">AG-KIZ</strain>
        <tissue evidence="11">Muscle</tissue>
    </source>
</reference>
<dbReference type="PROSITE" id="PS50262">
    <property type="entry name" value="G_PROTEIN_RECEP_F1_2"/>
    <property type="match status" value="1"/>
</dbReference>
<evidence type="ECO:0000256" key="3">
    <source>
        <dbReference type="ARBA" id="ARBA00022692"/>
    </source>
</evidence>
<evidence type="ECO:0000313" key="11">
    <source>
        <dbReference type="EMBL" id="ROL41006.1"/>
    </source>
</evidence>
<feature type="transmembrane region" description="Helical" evidence="9">
    <location>
        <begin position="461"/>
        <end position="483"/>
    </location>
</feature>
<dbReference type="OrthoDB" id="10037617at2759"/>
<evidence type="ECO:0000313" key="12">
    <source>
        <dbReference type="Proteomes" id="UP000281406"/>
    </source>
</evidence>
<dbReference type="InterPro" id="IPR000276">
    <property type="entry name" value="GPCR_Rhodpsn"/>
</dbReference>
<keyword evidence="7" id="KW-0807">Transducer</keyword>
<name>A0A3N0Y462_ANAGA</name>
<feature type="transmembrane region" description="Helical" evidence="9">
    <location>
        <begin position="350"/>
        <end position="370"/>
    </location>
</feature>
<dbReference type="PANTHER" id="PTHR24241:SF195">
    <property type="entry name" value="OREXIN RECEPTOR TYPE 2-LIKE"/>
    <property type="match status" value="1"/>
</dbReference>
<dbReference type="AlphaFoldDB" id="A0A3N0Y462"/>
<dbReference type="PROSITE" id="PS00237">
    <property type="entry name" value="G_PROTEIN_RECEP_F1_1"/>
    <property type="match status" value="1"/>
</dbReference>
<keyword evidence="12" id="KW-1185">Reference proteome</keyword>
<dbReference type="GO" id="GO:0007218">
    <property type="term" value="P:neuropeptide signaling pathway"/>
    <property type="evidence" value="ECO:0007669"/>
    <property type="project" value="TreeGrafter"/>
</dbReference>
<dbReference type="EMBL" id="RJVU01053030">
    <property type="protein sequence ID" value="ROL41006.1"/>
    <property type="molecule type" value="Genomic_DNA"/>
</dbReference>
<feature type="region of interest" description="Disordered" evidence="8">
    <location>
        <begin position="555"/>
        <end position="580"/>
    </location>
</feature>
<keyword evidence="4 9" id="KW-1133">Transmembrane helix</keyword>
<dbReference type="PANTHER" id="PTHR24241">
    <property type="entry name" value="NEUROPEPTIDE RECEPTOR-RELATED G-PROTEIN COUPLED RECEPTOR"/>
    <property type="match status" value="1"/>
</dbReference>
<accession>A0A3N0Y462</accession>
<feature type="transmembrane region" description="Helical" evidence="9">
    <location>
        <begin position="231"/>
        <end position="255"/>
    </location>
</feature>
<dbReference type="InterPro" id="IPR017452">
    <property type="entry name" value="GPCR_Rhodpsn_7TM"/>
</dbReference>
<dbReference type="PRINTS" id="PR00237">
    <property type="entry name" value="GPCRRHODOPSN"/>
</dbReference>
<feature type="transmembrane region" description="Helical" evidence="9">
    <location>
        <begin position="511"/>
        <end position="534"/>
    </location>
</feature>
<dbReference type="GO" id="GO:0004930">
    <property type="term" value="F:G protein-coupled receptor activity"/>
    <property type="evidence" value="ECO:0007669"/>
    <property type="project" value="UniProtKB-KW"/>
</dbReference>
<dbReference type="CDD" id="cd14993">
    <property type="entry name" value="7tmA_CCKR-like"/>
    <property type="match status" value="1"/>
</dbReference>
<feature type="domain" description="G-protein coupled receptors family 1 profile" evidence="10">
    <location>
        <begin position="247"/>
        <end position="527"/>
    </location>
</feature>
<gene>
    <name evidence="11" type="ORF">DPX16_22849</name>
</gene>
<evidence type="ECO:0000256" key="4">
    <source>
        <dbReference type="ARBA" id="ARBA00022989"/>
    </source>
</evidence>
<evidence type="ECO:0000256" key="9">
    <source>
        <dbReference type="SAM" id="Phobius"/>
    </source>
</evidence>
<feature type="transmembrane region" description="Helical" evidence="9">
    <location>
        <begin position="404"/>
        <end position="427"/>
    </location>
</feature>
<keyword evidence="5 9" id="KW-0472">Membrane</keyword>
<organism evidence="11 12">
    <name type="scientific">Anabarilius grahami</name>
    <name type="common">Kanglang fish</name>
    <name type="synonym">Barilius grahami</name>
    <dbReference type="NCBI Taxonomy" id="495550"/>
    <lineage>
        <taxon>Eukaryota</taxon>
        <taxon>Metazoa</taxon>
        <taxon>Chordata</taxon>
        <taxon>Craniata</taxon>
        <taxon>Vertebrata</taxon>
        <taxon>Euteleostomi</taxon>
        <taxon>Actinopterygii</taxon>
        <taxon>Neopterygii</taxon>
        <taxon>Teleostei</taxon>
        <taxon>Ostariophysi</taxon>
        <taxon>Cypriniformes</taxon>
        <taxon>Xenocyprididae</taxon>
        <taxon>Xenocypridinae</taxon>
        <taxon>Xenocypridinae incertae sedis</taxon>
        <taxon>Anabarilius</taxon>
    </lineage>
</organism>
<dbReference type="Pfam" id="PF00001">
    <property type="entry name" value="7tm_1"/>
    <property type="match status" value="1"/>
</dbReference>
<dbReference type="SUPFAM" id="SSF81321">
    <property type="entry name" value="Family A G protein-coupled receptor-like"/>
    <property type="match status" value="1"/>
</dbReference>
<feature type="compositionally biased region" description="Polar residues" evidence="8">
    <location>
        <begin position="555"/>
        <end position="577"/>
    </location>
</feature>
<dbReference type="Gene3D" id="1.20.1070.10">
    <property type="entry name" value="Rhodopsin 7-helix transmembrane proteins"/>
    <property type="match status" value="1"/>
</dbReference>
<keyword evidence="3 7" id="KW-0812">Transmembrane</keyword>
<feature type="transmembrane region" description="Helical" evidence="9">
    <location>
        <begin position="271"/>
        <end position="291"/>
    </location>
</feature>
<evidence type="ECO:0000256" key="5">
    <source>
        <dbReference type="ARBA" id="ARBA00023136"/>
    </source>
</evidence>